<dbReference type="EMBL" id="JANPWB010000015">
    <property type="protein sequence ID" value="KAJ1090820.1"/>
    <property type="molecule type" value="Genomic_DNA"/>
</dbReference>
<feature type="non-terminal residue" evidence="1">
    <location>
        <position position="1"/>
    </location>
</feature>
<name>A0AAV7LJX3_PLEWA</name>
<sequence>IFFSTGDPLKLQRCRSTNVKIIMSTGGGFRPSHASICWKGQSMELYGCESLKLDAFYPLSEMDK</sequence>
<organism evidence="1 2">
    <name type="scientific">Pleurodeles waltl</name>
    <name type="common">Iberian ribbed newt</name>
    <dbReference type="NCBI Taxonomy" id="8319"/>
    <lineage>
        <taxon>Eukaryota</taxon>
        <taxon>Metazoa</taxon>
        <taxon>Chordata</taxon>
        <taxon>Craniata</taxon>
        <taxon>Vertebrata</taxon>
        <taxon>Euteleostomi</taxon>
        <taxon>Amphibia</taxon>
        <taxon>Batrachia</taxon>
        <taxon>Caudata</taxon>
        <taxon>Salamandroidea</taxon>
        <taxon>Salamandridae</taxon>
        <taxon>Pleurodelinae</taxon>
        <taxon>Pleurodeles</taxon>
    </lineage>
</organism>
<keyword evidence="2" id="KW-1185">Reference proteome</keyword>
<comment type="caution">
    <text evidence="1">The sequence shown here is derived from an EMBL/GenBank/DDBJ whole genome shotgun (WGS) entry which is preliminary data.</text>
</comment>
<dbReference type="Proteomes" id="UP001066276">
    <property type="component" value="Chromosome 11"/>
</dbReference>
<feature type="non-terminal residue" evidence="1">
    <location>
        <position position="64"/>
    </location>
</feature>
<proteinExistence type="predicted"/>
<gene>
    <name evidence="1" type="ORF">NDU88_003949</name>
</gene>
<dbReference type="AlphaFoldDB" id="A0AAV7LJX3"/>
<protein>
    <submittedName>
        <fullName evidence="1">Uncharacterized protein</fullName>
    </submittedName>
</protein>
<accession>A0AAV7LJX3</accession>
<reference evidence="1" key="1">
    <citation type="journal article" date="2022" name="bioRxiv">
        <title>Sequencing and chromosome-scale assembly of the giantPleurodeles waltlgenome.</title>
        <authorList>
            <person name="Brown T."/>
            <person name="Elewa A."/>
            <person name="Iarovenko S."/>
            <person name="Subramanian E."/>
            <person name="Araus A.J."/>
            <person name="Petzold A."/>
            <person name="Susuki M."/>
            <person name="Suzuki K.-i.T."/>
            <person name="Hayashi T."/>
            <person name="Toyoda A."/>
            <person name="Oliveira C."/>
            <person name="Osipova E."/>
            <person name="Leigh N.D."/>
            <person name="Simon A."/>
            <person name="Yun M.H."/>
        </authorList>
    </citation>
    <scope>NUCLEOTIDE SEQUENCE</scope>
    <source>
        <strain evidence="1">20211129_DDA</strain>
        <tissue evidence="1">Liver</tissue>
    </source>
</reference>
<evidence type="ECO:0000313" key="2">
    <source>
        <dbReference type="Proteomes" id="UP001066276"/>
    </source>
</evidence>
<evidence type="ECO:0000313" key="1">
    <source>
        <dbReference type="EMBL" id="KAJ1090820.1"/>
    </source>
</evidence>